<organism evidence="3 4">
    <name type="scientific">Micromonospora saelicesensis</name>
    <dbReference type="NCBI Taxonomy" id="285676"/>
    <lineage>
        <taxon>Bacteria</taxon>
        <taxon>Bacillati</taxon>
        <taxon>Actinomycetota</taxon>
        <taxon>Actinomycetes</taxon>
        <taxon>Micromonosporales</taxon>
        <taxon>Micromonosporaceae</taxon>
        <taxon>Micromonospora</taxon>
    </lineage>
</organism>
<dbReference type="Proteomes" id="UP000198864">
    <property type="component" value="Unassembled WGS sequence"/>
</dbReference>
<proteinExistence type="predicted"/>
<keyword evidence="5" id="KW-1185">Reference proteome</keyword>
<dbReference type="STRING" id="285676.GA0070561_2797"/>
<name>A0A1C4WKL9_9ACTN</name>
<dbReference type="AlphaFoldDB" id="A0A1C4WKL9"/>
<evidence type="ECO:0000256" key="1">
    <source>
        <dbReference type="SAM" id="Phobius"/>
    </source>
</evidence>
<protein>
    <submittedName>
        <fullName evidence="3">Uncharacterized protein</fullName>
    </submittedName>
</protein>
<dbReference type="EMBL" id="PXXW01000040">
    <property type="protein sequence ID" value="RAN94408.1"/>
    <property type="molecule type" value="Genomic_DNA"/>
</dbReference>
<evidence type="ECO:0000313" key="2">
    <source>
        <dbReference type="EMBL" id="RAN94408.1"/>
    </source>
</evidence>
<feature type="transmembrane region" description="Helical" evidence="1">
    <location>
        <begin position="50"/>
        <end position="76"/>
    </location>
</feature>
<evidence type="ECO:0000313" key="5">
    <source>
        <dbReference type="Proteomes" id="UP000249334"/>
    </source>
</evidence>
<accession>A0A1C4WKL9</accession>
<keyword evidence="1" id="KW-1133">Transmembrane helix</keyword>
<evidence type="ECO:0000313" key="4">
    <source>
        <dbReference type="Proteomes" id="UP000198864"/>
    </source>
</evidence>
<reference evidence="2 5" key="2">
    <citation type="submission" date="2018-03" db="EMBL/GenBank/DDBJ databases">
        <title>Genomic framework for the identification of Micromonospora saelicesensis and Micromonospora noduli.</title>
        <authorList>
            <person name="Riesco R."/>
            <person name="Trujillo M.E."/>
        </authorList>
    </citation>
    <scope>NUCLEOTIDE SEQUENCE [LARGE SCALE GENOMIC DNA]</scope>
    <source>
        <strain evidence="2 5">GAR05</strain>
    </source>
</reference>
<reference evidence="3 4" key="1">
    <citation type="submission" date="2016-06" db="EMBL/GenBank/DDBJ databases">
        <authorList>
            <person name="Kjaerup R.B."/>
            <person name="Dalgaard T.S."/>
            <person name="Juul-Madsen H.R."/>
        </authorList>
    </citation>
    <scope>NUCLEOTIDE SEQUENCE [LARGE SCALE GENOMIC DNA]</scope>
    <source>
        <strain evidence="3 4">DSM 44871</strain>
    </source>
</reference>
<feature type="transmembrane region" description="Helical" evidence="1">
    <location>
        <begin position="25"/>
        <end position="44"/>
    </location>
</feature>
<keyword evidence="1" id="KW-0812">Transmembrane</keyword>
<gene>
    <name evidence="3" type="ORF">GA0070561_2797</name>
    <name evidence="2" type="ORF">GAR05_04930</name>
</gene>
<keyword evidence="1" id="KW-0472">Membrane</keyword>
<evidence type="ECO:0000313" key="3">
    <source>
        <dbReference type="EMBL" id="SCE96752.1"/>
    </source>
</evidence>
<sequence length="98" mass="10412">MRPATCAADHRVMAQFTELPGLRRLRVVLLMFVLYASTGAGGHAPAWARLVLMATAAAIPVAIAVQYGWPGLRALLGISSRLRLRGGSVPAPNPIQPE</sequence>
<dbReference type="EMBL" id="FMCR01000002">
    <property type="protein sequence ID" value="SCE96752.1"/>
    <property type="molecule type" value="Genomic_DNA"/>
</dbReference>
<dbReference type="Proteomes" id="UP000249334">
    <property type="component" value="Unassembled WGS sequence"/>
</dbReference>